<dbReference type="InterPro" id="IPR029050">
    <property type="entry name" value="Immunoprotect_excell_Ig-like"/>
</dbReference>
<keyword evidence="3" id="KW-0812">Transmembrane</keyword>
<feature type="region of interest" description="Disordered" evidence="2">
    <location>
        <begin position="109"/>
        <end position="157"/>
    </location>
</feature>
<feature type="compositionally biased region" description="Acidic residues" evidence="2">
    <location>
        <begin position="116"/>
        <end position="146"/>
    </location>
</feature>
<accession>A0A2A9EVV6</accession>
<dbReference type="AlphaFoldDB" id="A0A2A9EVV6"/>
<sequence length="284" mass="29471">MSHSLPQAPVPATPAPAHSNGIAVAGFVVALVAVALCLVPIVNNVAFLLALVGLVLAILGLVKARRGAPRRGLAVAGIILSVLAGVGVLASQAYYSSVIDDVSESLDDTPAAAATADDDAESAEPADDAAEDAAAEPTEEPTEEAEAGTRANPYRFSDTVGNDDWTIDLGKPREAWDDVRAENQFNDAPADGMEYWIVPVEATYTGTESATPWVELTVEFVGDDSVTYSDRCGVIPDDLMDVGELYEGGTGTGNVCLAVPAGAEGSWTLTAGWFSDPVFFRAKG</sequence>
<feature type="transmembrane region" description="Helical" evidence="3">
    <location>
        <begin position="45"/>
        <end position="62"/>
    </location>
</feature>
<dbReference type="RefSeq" id="WP_098462934.1">
    <property type="nucleotide sequence ID" value="NZ_PDJJ01000001.1"/>
</dbReference>
<evidence type="ECO:0000256" key="2">
    <source>
        <dbReference type="SAM" id="MobiDB-lite"/>
    </source>
</evidence>
<dbReference type="Proteomes" id="UP000224130">
    <property type="component" value="Unassembled WGS sequence"/>
</dbReference>
<keyword evidence="3" id="KW-0472">Membrane</keyword>
<proteinExistence type="predicted"/>
<dbReference type="Gene3D" id="2.60.40.1240">
    <property type="match status" value="1"/>
</dbReference>
<keyword evidence="3" id="KW-1133">Transmembrane helix</keyword>
<evidence type="ECO:0000256" key="1">
    <source>
        <dbReference type="ARBA" id="ARBA00022729"/>
    </source>
</evidence>
<organism evidence="4 5">
    <name type="scientific">Isoptericola jiangsuensis</name>
    <dbReference type="NCBI Taxonomy" id="548579"/>
    <lineage>
        <taxon>Bacteria</taxon>
        <taxon>Bacillati</taxon>
        <taxon>Actinomycetota</taxon>
        <taxon>Actinomycetes</taxon>
        <taxon>Micrococcales</taxon>
        <taxon>Promicromonosporaceae</taxon>
        <taxon>Isoptericola</taxon>
    </lineage>
</organism>
<evidence type="ECO:0000256" key="3">
    <source>
        <dbReference type="SAM" id="Phobius"/>
    </source>
</evidence>
<comment type="caution">
    <text evidence="4">The sequence shown here is derived from an EMBL/GenBank/DDBJ whole genome shotgun (WGS) entry which is preliminary data.</text>
</comment>
<evidence type="ECO:0000313" key="5">
    <source>
        <dbReference type="Proteomes" id="UP000224130"/>
    </source>
</evidence>
<reference evidence="4 5" key="1">
    <citation type="submission" date="2017-10" db="EMBL/GenBank/DDBJ databases">
        <title>Sequencing the genomes of 1000 actinobacteria strains.</title>
        <authorList>
            <person name="Klenk H.-P."/>
        </authorList>
    </citation>
    <scope>NUCLEOTIDE SEQUENCE [LARGE SCALE GENOMIC DNA]</scope>
    <source>
        <strain evidence="4 5">DSM 21863</strain>
    </source>
</reference>
<dbReference type="OrthoDB" id="4424518at2"/>
<gene>
    <name evidence="4" type="ORF">ATJ88_1081</name>
</gene>
<evidence type="ECO:0008006" key="6">
    <source>
        <dbReference type="Google" id="ProtNLM"/>
    </source>
</evidence>
<keyword evidence="1" id="KW-0732">Signal</keyword>
<name>A0A2A9EVV6_9MICO</name>
<dbReference type="EMBL" id="PDJJ01000001">
    <property type="protein sequence ID" value="PFG42420.1"/>
    <property type="molecule type" value="Genomic_DNA"/>
</dbReference>
<feature type="transmembrane region" description="Helical" evidence="3">
    <location>
        <begin position="74"/>
        <end position="95"/>
    </location>
</feature>
<protein>
    <recommendedName>
        <fullName evidence="6">DUF4190 domain-containing protein</fullName>
    </recommendedName>
</protein>
<feature type="transmembrane region" description="Helical" evidence="3">
    <location>
        <begin position="21"/>
        <end position="39"/>
    </location>
</feature>
<evidence type="ECO:0000313" key="4">
    <source>
        <dbReference type="EMBL" id="PFG42420.1"/>
    </source>
</evidence>
<keyword evidence="5" id="KW-1185">Reference proteome</keyword>